<organism evidence="6 7">
    <name type="scientific">Babesia bovis</name>
    <dbReference type="NCBI Taxonomy" id="5865"/>
    <lineage>
        <taxon>Eukaryota</taxon>
        <taxon>Sar</taxon>
        <taxon>Alveolata</taxon>
        <taxon>Apicomplexa</taxon>
        <taxon>Aconoidasida</taxon>
        <taxon>Piroplasmida</taxon>
        <taxon>Babesiidae</taxon>
        <taxon>Babesia</taxon>
    </lineage>
</organism>
<dbReference type="InterPro" id="IPR016072">
    <property type="entry name" value="Skp1_comp_dimer"/>
</dbReference>
<dbReference type="InterPro" id="IPR001232">
    <property type="entry name" value="SKP1-like"/>
</dbReference>
<dbReference type="PANTHER" id="PTHR11165">
    <property type="entry name" value="SKP1"/>
    <property type="match status" value="1"/>
</dbReference>
<reference evidence="7" key="2">
    <citation type="journal article" date="2020" name="Data Brief">
        <title>Transcriptome dataset of Babesia bovis life stages within vertebrate and invertebrate hosts.</title>
        <authorList>
            <person name="Ueti M.W."/>
            <person name="Johnson W.C."/>
            <person name="Kappmeyer L.S."/>
            <person name="Herndon D.R."/>
            <person name="Mousel M.R."/>
            <person name="Reif K.E."/>
            <person name="Taus N.S."/>
            <person name="Ifeonu O.O."/>
            <person name="Silva J.C."/>
            <person name="Suarez C.E."/>
            <person name="Brayton K.A."/>
        </authorList>
    </citation>
    <scope>NUCLEOTIDE SEQUENCE [LARGE SCALE GENOMIC DNA]</scope>
</reference>
<evidence type="ECO:0000256" key="3">
    <source>
        <dbReference type="PIRNR" id="PIRNR028729"/>
    </source>
</evidence>
<dbReference type="GO" id="GO:0006511">
    <property type="term" value="P:ubiquitin-dependent protein catabolic process"/>
    <property type="evidence" value="ECO:0007669"/>
    <property type="project" value="InterPro"/>
</dbReference>
<dbReference type="GeneID" id="5478844"/>
<dbReference type="InParanoid" id="A7AR73"/>
<keyword evidence="7" id="KW-1185">Reference proteome</keyword>
<evidence type="ECO:0000313" key="7">
    <source>
        <dbReference type="Proteomes" id="UP000002173"/>
    </source>
</evidence>
<comment type="similarity">
    <text evidence="1 3">Belongs to the SKP1 family.</text>
</comment>
<dbReference type="InterPro" id="IPR016073">
    <property type="entry name" value="Skp1_comp_POZ"/>
</dbReference>
<dbReference type="UniPathway" id="UPA00143"/>
<dbReference type="Proteomes" id="UP000002173">
    <property type="component" value="Unassembled WGS sequence"/>
</dbReference>
<accession>A7AR73</accession>
<dbReference type="InterPro" id="IPR036296">
    <property type="entry name" value="SKP1-like_dim_sf"/>
</dbReference>
<dbReference type="OMA" id="LHIEYSC"/>
<evidence type="ECO:0000256" key="2">
    <source>
        <dbReference type="ARBA" id="ARBA00022786"/>
    </source>
</evidence>
<evidence type="ECO:0000259" key="4">
    <source>
        <dbReference type="Pfam" id="PF01466"/>
    </source>
</evidence>
<dbReference type="InterPro" id="IPR016897">
    <property type="entry name" value="SKP1"/>
</dbReference>
<dbReference type="Gene3D" id="3.30.710.10">
    <property type="entry name" value="Potassium Channel Kv1.1, Chain A"/>
    <property type="match status" value="1"/>
</dbReference>
<feature type="domain" description="SKP1 component dimerisation" evidence="4">
    <location>
        <begin position="111"/>
        <end position="158"/>
    </location>
</feature>
<dbReference type="CDD" id="cd18322">
    <property type="entry name" value="BTB_POZ_SKP1"/>
    <property type="match status" value="1"/>
</dbReference>
<dbReference type="SUPFAM" id="SSF81382">
    <property type="entry name" value="Skp1 dimerisation domain-like"/>
    <property type="match status" value="1"/>
</dbReference>
<dbReference type="FunFam" id="3.30.710.10:FF:000026">
    <property type="entry name" value="E3 ubiquitin ligase complex SCF subunit"/>
    <property type="match status" value="1"/>
</dbReference>
<dbReference type="PIRSF" id="PIRSF028729">
    <property type="entry name" value="E3_ubiquit_lig_SCF_Skp"/>
    <property type="match status" value="1"/>
</dbReference>
<feature type="domain" description="SKP1 component POZ" evidence="5">
    <location>
        <begin position="2"/>
        <end position="63"/>
    </location>
</feature>
<protein>
    <submittedName>
        <fullName evidence="6">Cytosolic glycoprotein FP21, putative</fullName>
    </submittedName>
</protein>
<keyword evidence="2 3" id="KW-0833">Ubl conjugation pathway</keyword>
<dbReference type="InterPro" id="IPR011333">
    <property type="entry name" value="SKP1/BTB/POZ_sf"/>
</dbReference>
<dbReference type="KEGG" id="bbo:BBOV_IV006860"/>
<dbReference type="RefSeq" id="XP_001610610.1">
    <property type="nucleotide sequence ID" value="XM_001610560.1"/>
</dbReference>
<comment type="caution">
    <text evidence="6">The sequence shown here is derived from an EMBL/GenBank/DDBJ whole genome shotgun (WGS) entry which is preliminary data.</text>
</comment>
<proteinExistence type="inferred from homology"/>
<dbReference type="SMART" id="SM00512">
    <property type="entry name" value="Skp1"/>
    <property type="match status" value="1"/>
</dbReference>
<reference evidence="6 7" key="1">
    <citation type="journal article" date="2007" name="PLoS Pathog.">
        <title>Genome sequence of Babesia bovis and comparative analysis of apicomplexan hemoprotozoa.</title>
        <authorList>
            <person name="Brayton K.A."/>
            <person name="Lau A.O.T."/>
            <person name="Herndon D.R."/>
            <person name="Hannick L."/>
            <person name="Kappmeyer L.S."/>
            <person name="Berens S.J."/>
            <person name="Bidwell S.L."/>
            <person name="Brown W.C."/>
            <person name="Crabtree J."/>
            <person name="Fadrosh D."/>
            <person name="Feldblum T."/>
            <person name="Forberger H.A."/>
            <person name="Haas B.J."/>
            <person name="Howell J.M."/>
            <person name="Khouri H."/>
            <person name="Koo H."/>
            <person name="Mann D.J."/>
            <person name="Norimine J."/>
            <person name="Paulsen I.T."/>
            <person name="Radune D."/>
            <person name="Ren Q."/>
            <person name="Smith R.K. Jr."/>
            <person name="Suarez C.E."/>
            <person name="White O."/>
            <person name="Wortman J.R."/>
            <person name="Knowles D.P. Jr."/>
            <person name="McElwain T.F."/>
            <person name="Nene V.M."/>
        </authorList>
    </citation>
    <scope>NUCLEOTIDE SEQUENCE [LARGE SCALE GENOMIC DNA]</scope>
    <source>
        <strain evidence="6">T2Bo</strain>
    </source>
</reference>
<evidence type="ECO:0000313" key="6">
    <source>
        <dbReference type="EMBL" id="EDO07042.1"/>
    </source>
</evidence>
<comment type="pathway">
    <text evidence="3">Protein modification; protein ubiquitination.</text>
</comment>
<dbReference type="STRING" id="5865.A7AR73"/>
<evidence type="ECO:0000259" key="5">
    <source>
        <dbReference type="Pfam" id="PF03931"/>
    </source>
</evidence>
<dbReference type="Pfam" id="PF01466">
    <property type="entry name" value="Skp1"/>
    <property type="match status" value="1"/>
</dbReference>
<dbReference type="eggNOG" id="KOG1724">
    <property type="taxonomic scope" value="Eukaryota"/>
</dbReference>
<dbReference type="EMBL" id="AAXT01000002">
    <property type="protein sequence ID" value="EDO07042.1"/>
    <property type="molecule type" value="Genomic_DNA"/>
</dbReference>
<reference evidence="7" key="3">
    <citation type="journal article" date="2021" name="Int. J. Parasitol.">
        <title>Comparative analysis of gene expression between Babesia bovis blood stages and kinetes allowed by improved genome annotation.</title>
        <authorList>
            <person name="Ueti M.W."/>
            <person name="Johnson W.C."/>
            <person name="Kappmeyer L.S."/>
            <person name="Herndon D.R."/>
            <person name="Mousel M.R."/>
            <person name="Reif K.E."/>
            <person name="Taus N.S."/>
            <person name="Ifeonu O.O."/>
            <person name="Silva J.C."/>
            <person name="Suarez C.E."/>
            <person name="Brayton K.A."/>
        </authorList>
    </citation>
    <scope>NUCLEOTIDE SEQUENCE [LARGE SCALE GENOMIC DNA]</scope>
</reference>
<evidence type="ECO:0000256" key="1">
    <source>
        <dbReference type="ARBA" id="ARBA00009993"/>
    </source>
</evidence>
<gene>
    <name evidence="6" type="ORF">BBOV_IV006860</name>
</gene>
<name>A7AR73_BABBO</name>
<sequence>MIVKLVSAEGDTFTVNSEVLTPSVLLTNMLQGYDEETELAPIELKNIPTRTLGKILDYCKYHYNNPAKPIPKPLKSTRLADVVCPWDLEFVNVDKEALFELMLAENFLDIKPLLDLTCAKVASMIKGKTTDEIRDEFNIVNDFTPEEEAMIREENEWCKDL</sequence>
<dbReference type="VEuPathDB" id="PiroplasmaDB:BBOV_IV006860"/>
<dbReference type="SUPFAM" id="SSF54695">
    <property type="entry name" value="POZ domain"/>
    <property type="match status" value="1"/>
</dbReference>
<dbReference type="Pfam" id="PF03931">
    <property type="entry name" value="Skp1_POZ"/>
    <property type="match status" value="1"/>
</dbReference>
<dbReference type="GO" id="GO:0016567">
    <property type="term" value="P:protein ubiquitination"/>
    <property type="evidence" value="ECO:0007669"/>
    <property type="project" value="UniProtKB-UniPathway"/>
</dbReference>
<dbReference type="AlphaFoldDB" id="A7AR73"/>
<dbReference type="FunCoup" id="A7AR73">
    <property type="interactions" value="231"/>
</dbReference>